<dbReference type="GO" id="GO:0003677">
    <property type="term" value="F:DNA binding"/>
    <property type="evidence" value="ECO:0007669"/>
    <property type="project" value="UniProtKB-KW"/>
</dbReference>
<dbReference type="CDD" id="cd00266">
    <property type="entry name" value="MADS_SRF_like"/>
    <property type="match status" value="1"/>
</dbReference>
<keyword evidence="5" id="KW-0539">Nucleus</keyword>
<evidence type="ECO:0000256" key="5">
    <source>
        <dbReference type="ARBA" id="ARBA00023242"/>
    </source>
</evidence>
<gene>
    <name evidence="7" type="ORF">ACJIZ3_015797</name>
</gene>
<dbReference type="InterPro" id="IPR036879">
    <property type="entry name" value="TF_MADSbox_sf"/>
</dbReference>
<dbReference type="PROSITE" id="PS50066">
    <property type="entry name" value="MADS_BOX_2"/>
    <property type="match status" value="1"/>
</dbReference>
<dbReference type="InterPro" id="IPR002100">
    <property type="entry name" value="TF_MADSbox"/>
</dbReference>
<evidence type="ECO:0000313" key="7">
    <source>
        <dbReference type="EMBL" id="KAL3814529.1"/>
    </source>
</evidence>
<organism evidence="7 8">
    <name type="scientific">Penstemon smallii</name>
    <dbReference type="NCBI Taxonomy" id="265156"/>
    <lineage>
        <taxon>Eukaryota</taxon>
        <taxon>Viridiplantae</taxon>
        <taxon>Streptophyta</taxon>
        <taxon>Embryophyta</taxon>
        <taxon>Tracheophyta</taxon>
        <taxon>Spermatophyta</taxon>
        <taxon>Magnoliopsida</taxon>
        <taxon>eudicotyledons</taxon>
        <taxon>Gunneridae</taxon>
        <taxon>Pentapetalae</taxon>
        <taxon>asterids</taxon>
        <taxon>lamiids</taxon>
        <taxon>Lamiales</taxon>
        <taxon>Plantaginaceae</taxon>
        <taxon>Cheloneae</taxon>
        <taxon>Penstemon</taxon>
    </lineage>
</organism>
<dbReference type="SMART" id="SM00432">
    <property type="entry name" value="MADS"/>
    <property type="match status" value="1"/>
</dbReference>
<name>A0ABD3RPA8_9LAMI</name>
<comment type="subcellular location">
    <subcellularLocation>
        <location evidence="1">Nucleus</location>
    </subcellularLocation>
</comment>
<evidence type="ECO:0000256" key="2">
    <source>
        <dbReference type="ARBA" id="ARBA00023015"/>
    </source>
</evidence>
<keyword evidence="4" id="KW-0804">Transcription</keyword>
<dbReference type="Proteomes" id="UP001634393">
    <property type="component" value="Unassembled WGS sequence"/>
</dbReference>
<reference evidence="7 8" key="1">
    <citation type="submission" date="2024-12" db="EMBL/GenBank/DDBJ databases">
        <title>The unique morphological basis and parallel evolutionary history of personate flowers in Penstemon.</title>
        <authorList>
            <person name="Depatie T.H."/>
            <person name="Wessinger C.A."/>
        </authorList>
    </citation>
    <scope>NUCLEOTIDE SEQUENCE [LARGE SCALE GENOMIC DNA]</scope>
    <source>
        <strain evidence="7">WTNN_2</strain>
        <tissue evidence="7">Leaf</tissue>
    </source>
</reference>
<proteinExistence type="predicted"/>
<sequence length="309" mass="35460">MGRAKLNMELITKEKSRNITFKKRKEGLIRKMHEFTTLCDVSACMIIYGPKQDKGSSSTTEPEIWPPNQDEVRRIIDIYKAKNKESGNKTFGLTDFFHERKRKIEDELAKVRKKNMESKHPTWLQFLNFLTEPQLREFAGVLNNKSEIVKSRIELLKKNREVLDNVSLMDFSQSILSHHQMNLPLDHHHQMSAVPNFNYHHHPSIDYHSVNQNSMMMLLMNEGASSSGNIATIRSHVVYESSAAARGLVDPMMCHTRPQARYYAPQVAAAVAPQAFVPYPLIPGVVAPPQFYGGQEDYGEYQMKNERAI</sequence>
<accession>A0ABD3RPA8</accession>
<dbReference type="PRINTS" id="PR00404">
    <property type="entry name" value="MADSDOMAIN"/>
</dbReference>
<evidence type="ECO:0000256" key="1">
    <source>
        <dbReference type="ARBA" id="ARBA00004123"/>
    </source>
</evidence>
<evidence type="ECO:0000256" key="3">
    <source>
        <dbReference type="ARBA" id="ARBA00023125"/>
    </source>
</evidence>
<keyword evidence="3" id="KW-0238">DNA-binding</keyword>
<dbReference type="AlphaFoldDB" id="A0ABD3RPA8"/>
<feature type="domain" description="MADS-box" evidence="6">
    <location>
        <begin position="1"/>
        <end position="61"/>
    </location>
</feature>
<dbReference type="PANTHER" id="PTHR11945:SF176">
    <property type="entry name" value="MADS-BOX TRANSCRIPTION FACTOR FAMILY PROTEIN"/>
    <property type="match status" value="1"/>
</dbReference>
<dbReference type="GO" id="GO:0005634">
    <property type="term" value="C:nucleus"/>
    <property type="evidence" value="ECO:0007669"/>
    <property type="project" value="UniProtKB-SubCell"/>
</dbReference>
<dbReference type="PANTHER" id="PTHR11945">
    <property type="entry name" value="MADS BOX PROTEIN"/>
    <property type="match status" value="1"/>
</dbReference>
<evidence type="ECO:0000313" key="8">
    <source>
        <dbReference type="Proteomes" id="UP001634393"/>
    </source>
</evidence>
<dbReference type="EMBL" id="JBJXBP010000008">
    <property type="protein sequence ID" value="KAL3814529.1"/>
    <property type="molecule type" value="Genomic_DNA"/>
</dbReference>
<dbReference type="SUPFAM" id="SSF55455">
    <property type="entry name" value="SRF-like"/>
    <property type="match status" value="1"/>
</dbReference>
<keyword evidence="2" id="KW-0805">Transcription regulation</keyword>
<protein>
    <recommendedName>
        <fullName evidence="6">MADS-box domain-containing protein</fullName>
    </recommendedName>
</protein>
<comment type="caution">
    <text evidence="7">The sequence shown here is derived from an EMBL/GenBank/DDBJ whole genome shotgun (WGS) entry which is preliminary data.</text>
</comment>
<keyword evidence="8" id="KW-1185">Reference proteome</keyword>
<evidence type="ECO:0000256" key="4">
    <source>
        <dbReference type="ARBA" id="ARBA00023163"/>
    </source>
</evidence>
<dbReference type="InterPro" id="IPR033897">
    <property type="entry name" value="SRF-like_MADS-box"/>
</dbReference>
<dbReference type="Pfam" id="PF00319">
    <property type="entry name" value="SRF-TF"/>
    <property type="match status" value="1"/>
</dbReference>
<dbReference type="Gene3D" id="3.40.1810.10">
    <property type="entry name" value="Transcription factor, MADS-box"/>
    <property type="match status" value="1"/>
</dbReference>
<evidence type="ECO:0000259" key="6">
    <source>
        <dbReference type="PROSITE" id="PS50066"/>
    </source>
</evidence>